<evidence type="ECO:0000256" key="3">
    <source>
        <dbReference type="RuleBase" id="RU000363"/>
    </source>
</evidence>
<protein>
    <submittedName>
        <fullName evidence="4">Short-chain dehydrogenase</fullName>
    </submittedName>
</protein>
<dbReference type="GO" id="GO:0016491">
    <property type="term" value="F:oxidoreductase activity"/>
    <property type="evidence" value="ECO:0007669"/>
    <property type="project" value="UniProtKB-KW"/>
</dbReference>
<comment type="similarity">
    <text evidence="1 3">Belongs to the short-chain dehydrogenases/reductases (SDR) family.</text>
</comment>
<dbReference type="KEGG" id="buu:WS70_09905"/>
<gene>
    <name evidence="4" type="ORF">WS70_09905</name>
</gene>
<dbReference type="NCBIfam" id="NF004826">
    <property type="entry name" value="PRK06182.1"/>
    <property type="match status" value="1"/>
</dbReference>
<evidence type="ECO:0000313" key="5">
    <source>
        <dbReference type="Proteomes" id="UP000062519"/>
    </source>
</evidence>
<dbReference type="PRINTS" id="PR00081">
    <property type="entry name" value="GDHRDH"/>
</dbReference>
<keyword evidence="2" id="KW-0560">Oxidoreductase</keyword>
<dbReference type="InterPro" id="IPR002347">
    <property type="entry name" value="SDR_fam"/>
</dbReference>
<dbReference type="RefSeq" id="WP_059597788.1">
    <property type="nucleotide sequence ID" value="NZ_CP013386.1"/>
</dbReference>
<dbReference type="PRINTS" id="PR00080">
    <property type="entry name" value="SDRFAMILY"/>
</dbReference>
<dbReference type="Gene3D" id="3.40.50.720">
    <property type="entry name" value="NAD(P)-binding Rossmann-like Domain"/>
    <property type="match status" value="1"/>
</dbReference>
<evidence type="ECO:0000256" key="2">
    <source>
        <dbReference type="ARBA" id="ARBA00023002"/>
    </source>
</evidence>
<dbReference type="AlphaFoldDB" id="A0A1B4FEH0"/>
<sequence>MTTHASGKRVALVTGASSGMGKAFAKALLAEGMTVYAAARRVEQMADLVALGATVLKMDVTREADLRAAVERIERETDGADVLINNAGFGMFGAMEETRIDDARYQFEVNLFGMARLTQLVLPSMRAKRAGRIINISSMGGKIYSPLGSWYHATKHAVEGWSDCLRLELQPFGIDVVIVEPGAIVTEFGDVMLAPMLERSGNGPYAKMAAAVAAATKMLYQDGRGSDPQVIVDLIVRAVRARRPRTRYVAGRFARPTMFARKWLGDRIFDKLVMLAMKQA</sequence>
<dbReference type="PANTHER" id="PTHR44169">
    <property type="entry name" value="NADPH-DEPENDENT 1-ACYLDIHYDROXYACETONE PHOSPHATE REDUCTASE"/>
    <property type="match status" value="1"/>
</dbReference>
<dbReference type="InterPro" id="IPR036291">
    <property type="entry name" value="NAD(P)-bd_dom_sf"/>
</dbReference>
<proteinExistence type="inferred from homology"/>
<evidence type="ECO:0000313" key="4">
    <source>
        <dbReference type="EMBL" id="AOJ02098.1"/>
    </source>
</evidence>
<dbReference type="SUPFAM" id="SSF51735">
    <property type="entry name" value="NAD(P)-binding Rossmann-fold domains"/>
    <property type="match status" value="1"/>
</dbReference>
<organism evidence="4 5">
    <name type="scientific">Burkholderia mayonis</name>
    <dbReference type="NCBI Taxonomy" id="1385591"/>
    <lineage>
        <taxon>Bacteria</taxon>
        <taxon>Pseudomonadati</taxon>
        <taxon>Pseudomonadota</taxon>
        <taxon>Betaproteobacteria</taxon>
        <taxon>Burkholderiales</taxon>
        <taxon>Burkholderiaceae</taxon>
        <taxon>Burkholderia</taxon>
        <taxon>pseudomallei group</taxon>
    </lineage>
</organism>
<reference evidence="4 5" key="1">
    <citation type="submission" date="2015-12" db="EMBL/GenBank/DDBJ databases">
        <title>Diversity of Burkholderia near neighbor genomes.</title>
        <authorList>
            <person name="Sahl J."/>
            <person name="Wagner D."/>
            <person name="Keim P."/>
        </authorList>
    </citation>
    <scope>NUCLEOTIDE SEQUENCE [LARGE SCALE GENOMIC DNA]</scope>
    <source>
        <strain evidence="4 5">BDU6</strain>
    </source>
</reference>
<dbReference type="Pfam" id="PF00106">
    <property type="entry name" value="adh_short"/>
    <property type="match status" value="1"/>
</dbReference>
<dbReference type="CDD" id="cd05374">
    <property type="entry name" value="17beta-HSD-like_SDR_c"/>
    <property type="match status" value="1"/>
</dbReference>
<evidence type="ECO:0000256" key="1">
    <source>
        <dbReference type="ARBA" id="ARBA00006484"/>
    </source>
</evidence>
<dbReference type="EMBL" id="CP013386">
    <property type="protein sequence ID" value="AOJ02098.1"/>
    <property type="molecule type" value="Genomic_DNA"/>
</dbReference>
<name>A0A1B4FEH0_9BURK</name>
<keyword evidence="5" id="KW-1185">Reference proteome</keyword>
<dbReference type="PANTHER" id="PTHR44169:SF6">
    <property type="entry name" value="NADPH-DEPENDENT 1-ACYLDIHYDROXYACETONE PHOSPHATE REDUCTASE"/>
    <property type="match status" value="1"/>
</dbReference>
<accession>A0A1B4FEH0</accession>
<dbReference type="Proteomes" id="UP000062519">
    <property type="component" value="Chromosome 1"/>
</dbReference>